<dbReference type="Pfam" id="PF01412">
    <property type="entry name" value="ArfGap"/>
    <property type="match status" value="1"/>
</dbReference>
<dbReference type="PRINTS" id="PR00405">
    <property type="entry name" value="REVINTRACTNG"/>
</dbReference>
<dbReference type="GO" id="GO:0048205">
    <property type="term" value="P:COPI coating of Golgi vesicle"/>
    <property type="evidence" value="ECO:0007669"/>
    <property type="project" value="TreeGrafter"/>
</dbReference>
<dbReference type="FunFam" id="1.10.220.150:FF:000004">
    <property type="entry name" value="Putative ADP-ribosylation factor GTPase-activating protein 2"/>
    <property type="match status" value="1"/>
</dbReference>
<dbReference type="CDD" id="cd08831">
    <property type="entry name" value="ArfGap_ArfGap2_3_like"/>
    <property type="match status" value="1"/>
</dbReference>
<feature type="region of interest" description="Disordered" evidence="6">
    <location>
        <begin position="336"/>
        <end position="377"/>
    </location>
</feature>
<dbReference type="Gene3D" id="1.10.220.150">
    <property type="entry name" value="Arf GTPase activating protein"/>
    <property type="match status" value="1"/>
</dbReference>
<dbReference type="WBParaSite" id="SMUV_0000486501-mRNA-1">
    <property type="protein sequence ID" value="SMUV_0000486501-mRNA-1"/>
    <property type="gene ID" value="SMUV_0000486501"/>
</dbReference>
<name>A0A0N5AK56_9BILA</name>
<feature type="compositionally biased region" description="Polar residues" evidence="6">
    <location>
        <begin position="363"/>
        <end position="375"/>
    </location>
</feature>
<accession>A0A0N5AK56</accession>
<evidence type="ECO:0000313" key="8">
    <source>
        <dbReference type="Proteomes" id="UP000046393"/>
    </source>
</evidence>
<dbReference type="GO" id="GO:0000139">
    <property type="term" value="C:Golgi membrane"/>
    <property type="evidence" value="ECO:0007669"/>
    <property type="project" value="GOC"/>
</dbReference>
<dbReference type="InterPro" id="IPR038508">
    <property type="entry name" value="ArfGAP_dom_sf"/>
</dbReference>
<proteinExistence type="predicted"/>
<evidence type="ECO:0000256" key="3">
    <source>
        <dbReference type="ARBA" id="ARBA00022771"/>
    </source>
</evidence>
<sequence>MSGDDVPSKEDIQQIFRKLRASPANKVCFDCGARNPTWSSVTYGVFICIDCSSVHRNLGVHITFVRSTTLDTNWTWLQLRAMQVGGNVNAIQFFKQHGCNSTDAQVKYKSRAATLYREKLANLAAQAHQKYGTNINIGIEEAETAQNDAEGQDFFDQEFVAHHSNSSSSISQDAFIQQKIDPEKGPSIEGLTLSDPKDYYDDGKSSLIMKKTVIKKSGAGRKKGMGAHRVKTNFNEIEKKAANYDKERTVSQNEQISSVKIEGAEDDGKGPVPISSKLMMKDVDRKRNQAEERLKASLDTNKAEMVDRLGIGVTGFGRGPVSHSVASGIKTIAQEGISRGSSSKSFSSKLDDDWEEVEDDNKSAGTPTDDFFSSKNKAKPSKVDDFFDSWDTQSIKKSTRPVTSYTSSTDNSEALKKFGNAKAISSDQFFGGPQVDCETQNRLNRFEGSTGIGSADLFGEGDATQSSYSSQMPEMSDIKDSMRLGAMKIAGKLSSLSNSVSSYLSVGIL</sequence>
<dbReference type="AlphaFoldDB" id="A0A0N5AK56"/>
<evidence type="ECO:0000256" key="6">
    <source>
        <dbReference type="SAM" id="MobiDB-lite"/>
    </source>
</evidence>
<keyword evidence="3 5" id="KW-0863">Zinc-finger</keyword>
<organism evidence="8 9">
    <name type="scientific">Syphacia muris</name>
    <dbReference type="NCBI Taxonomy" id="451379"/>
    <lineage>
        <taxon>Eukaryota</taxon>
        <taxon>Metazoa</taxon>
        <taxon>Ecdysozoa</taxon>
        <taxon>Nematoda</taxon>
        <taxon>Chromadorea</taxon>
        <taxon>Rhabditida</taxon>
        <taxon>Spirurina</taxon>
        <taxon>Oxyuridomorpha</taxon>
        <taxon>Oxyuroidea</taxon>
        <taxon>Oxyuridae</taxon>
        <taxon>Syphacia</taxon>
    </lineage>
</organism>
<keyword evidence="1" id="KW-0343">GTPase activation</keyword>
<protein>
    <submittedName>
        <fullName evidence="9">Arf-GAP domain-containing protein</fullName>
    </submittedName>
</protein>
<keyword evidence="8" id="KW-1185">Reference proteome</keyword>
<evidence type="ECO:0000259" key="7">
    <source>
        <dbReference type="PROSITE" id="PS50115"/>
    </source>
</evidence>
<dbReference type="InterPro" id="IPR001164">
    <property type="entry name" value="ArfGAP_dom"/>
</dbReference>
<dbReference type="GO" id="GO:0008270">
    <property type="term" value="F:zinc ion binding"/>
    <property type="evidence" value="ECO:0007669"/>
    <property type="project" value="UniProtKB-KW"/>
</dbReference>
<evidence type="ECO:0000256" key="1">
    <source>
        <dbReference type="ARBA" id="ARBA00022468"/>
    </source>
</evidence>
<feature type="domain" description="Arf-GAP" evidence="7">
    <location>
        <begin position="13"/>
        <end position="130"/>
    </location>
</feature>
<dbReference type="PANTHER" id="PTHR45686">
    <property type="entry name" value="ADP-RIBOSYLATION FACTOR GTPASE ACTIVATING PROTEIN 3, ISOFORM H-RELATED"/>
    <property type="match status" value="1"/>
</dbReference>
<evidence type="ECO:0000256" key="4">
    <source>
        <dbReference type="ARBA" id="ARBA00022833"/>
    </source>
</evidence>
<dbReference type="InterPro" id="IPR037278">
    <property type="entry name" value="ARFGAP/RecO"/>
</dbReference>
<reference evidence="9" key="1">
    <citation type="submission" date="2017-02" db="UniProtKB">
        <authorList>
            <consortium name="WormBaseParasite"/>
        </authorList>
    </citation>
    <scope>IDENTIFICATION</scope>
</reference>
<keyword evidence="2" id="KW-0479">Metal-binding</keyword>
<dbReference type="Proteomes" id="UP000046393">
    <property type="component" value="Unplaced"/>
</dbReference>
<dbReference type="STRING" id="451379.A0A0N5AK56"/>
<dbReference type="SUPFAM" id="SSF57863">
    <property type="entry name" value="ArfGap/RecO-like zinc finger"/>
    <property type="match status" value="1"/>
</dbReference>
<evidence type="ECO:0000256" key="2">
    <source>
        <dbReference type="ARBA" id="ARBA00022723"/>
    </source>
</evidence>
<dbReference type="PANTHER" id="PTHR45686:SF4">
    <property type="entry name" value="ADP-RIBOSYLATION FACTOR GTPASE ACTIVATING PROTEIN 3, ISOFORM H"/>
    <property type="match status" value="1"/>
</dbReference>
<keyword evidence="4" id="KW-0862">Zinc</keyword>
<dbReference type="SMART" id="SM00105">
    <property type="entry name" value="ArfGap"/>
    <property type="match status" value="1"/>
</dbReference>
<evidence type="ECO:0000256" key="5">
    <source>
        <dbReference type="PROSITE-ProRule" id="PRU00288"/>
    </source>
</evidence>
<dbReference type="PROSITE" id="PS50115">
    <property type="entry name" value="ARFGAP"/>
    <property type="match status" value="1"/>
</dbReference>
<dbReference type="GO" id="GO:0005096">
    <property type="term" value="F:GTPase activator activity"/>
    <property type="evidence" value="ECO:0007669"/>
    <property type="project" value="UniProtKB-KW"/>
</dbReference>
<evidence type="ECO:0000313" key="9">
    <source>
        <dbReference type="WBParaSite" id="SMUV_0000486501-mRNA-1"/>
    </source>
</evidence>
<feature type="compositionally biased region" description="Low complexity" evidence="6">
    <location>
        <begin position="338"/>
        <end position="348"/>
    </location>
</feature>